<reference evidence="2" key="1">
    <citation type="submission" date="2019-12" db="EMBL/GenBank/DDBJ databases">
        <authorList>
            <person name="Cremers G."/>
        </authorList>
    </citation>
    <scope>NUCLEOTIDE SEQUENCE</scope>
    <source>
        <strain evidence="2">Mbul1</strain>
    </source>
</reference>
<gene>
    <name evidence="2" type="ORF">MBUL_00331</name>
</gene>
<name>A0A679IIP6_9HYPH</name>
<accession>A0A679IIP6</accession>
<dbReference type="AlphaFoldDB" id="A0A679IIP6"/>
<evidence type="ECO:0000313" key="2">
    <source>
        <dbReference type="EMBL" id="CAA2099790.1"/>
    </source>
</evidence>
<dbReference type="EMBL" id="LR743504">
    <property type="protein sequence ID" value="CAA2099790.1"/>
    <property type="molecule type" value="Genomic_DNA"/>
</dbReference>
<sequence length="86" mass="8042">MAGAGTTTIIADTMAGVDITAMAGAVTVGTVGAVMAITDGVRATMAGVTTTIMGIAMAATTASSEKAPAGSSAGASLLGFSSQSVE</sequence>
<protein>
    <submittedName>
        <fullName evidence="2">Uncharacterized protein</fullName>
    </submittedName>
</protein>
<organism evidence="2">
    <name type="scientific">Methylobacterium bullatum</name>
    <dbReference type="NCBI Taxonomy" id="570505"/>
    <lineage>
        <taxon>Bacteria</taxon>
        <taxon>Pseudomonadati</taxon>
        <taxon>Pseudomonadota</taxon>
        <taxon>Alphaproteobacteria</taxon>
        <taxon>Hyphomicrobiales</taxon>
        <taxon>Methylobacteriaceae</taxon>
        <taxon>Methylobacterium</taxon>
    </lineage>
</organism>
<feature type="region of interest" description="Disordered" evidence="1">
    <location>
        <begin position="66"/>
        <end position="86"/>
    </location>
</feature>
<proteinExistence type="predicted"/>
<evidence type="ECO:0000256" key="1">
    <source>
        <dbReference type="SAM" id="MobiDB-lite"/>
    </source>
</evidence>